<evidence type="ECO:0000313" key="4">
    <source>
        <dbReference type="Proteomes" id="UP000095605"/>
    </source>
</evidence>
<dbReference type="OrthoDB" id="4060403at2759"/>
<accession>A0A1E5RL83</accession>
<organism evidence="3 4">
    <name type="scientific">Hanseniaspora opuntiae</name>
    <dbReference type="NCBI Taxonomy" id="211096"/>
    <lineage>
        <taxon>Eukaryota</taxon>
        <taxon>Fungi</taxon>
        <taxon>Dikarya</taxon>
        <taxon>Ascomycota</taxon>
        <taxon>Saccharomycotina</taxon>
        <taxon>Saccharomycetes</taxon>
        <taxon>Saccharomycodales</taxon>
        <taxon>Saccharomycodaceae</taxon>
        <taxon>Hanseniaspora</taxon>
    </lineage>
</organism>
<gene>
    <name evidence="3" type="ORF">AWRI3578_g2235</name>
</gene>
<keyword evidence="2" id="KW-1133">Transmembrane helix</keyword>
<dbReference type="Proteomes" id="UP000095605">
    <property type="component" value="Unassembled WGS sequence"/>
</dbReference>
<dbReference type="AlphaFoldDB" id="A0A1E5RL83"/>
<evidence type="ECO:0000313" key="3">
    <source>
        <dbReference type="EMBL" id="OEJ87679.1"/>
    </source>
</evidence>
<evidence type="ECO:0000256" key="1">
    <source>
        <dbReference type="SAM" id="MobiDB-lite"/>
    </source>
</evidence>
<keyword evidence="4" id="KW-1185">Reference proteome</keyword>
<name>A0A1E5RL83_9ASCO</name>
<keyword evidence="2" id="KW-0472">Membrane</keyword>
<protein>
    <submittedName>
        <fullName evidence="3">Uncharacterized protein</fullName>
    </submittedName>
</protein>
<feature type="compositionally biased region" description="Low complexity" evidence="1">
    <location>
        <begin position="13"/>
        <end position="25"/>
    </location>
</feature>
<dbReference type="EMBL" id="LPNL01000004">
    <property type="protein sequence ID" value="OEJ87679.1"/>
    <property type="molecule type" value="Genomic_DNA"/>
</dbReference>
<reference evidence="4" key="1">
    <citation type="journal article" date="2016" name="Genome Announc.">
        <title>Genome sequences of three species of Hanseniaspora isolated from spontaneous wine fermentations.</title>
        <authorList>
            <person name="Sternes P.R."/>
            <person name="Lee D."/>
            <person name="Kutyna D.R."/>
            <person name="Borneman A.R."/>
        </authorList>
    </citation>
    <scope>NUCLEOTIDE SEQUENCE [LARGE SCALE GENOMIC DNA]</scope>
    <source>
        <strain evidence="4">AWRI3578</strain>
    </source>
</reference>
<proteinExistence type="predicted"/>
<sequence>MASANTEHIDPLLTSNSQTQQNQQTAARTLRNQVYRRSRIQAILTYLIRFTILVIIPIALGNFTRLLIDHFALSNSSSSNEMLHYFQNMNVLVPLTEDLIGDDSNDFQSNYRLIYIGGDRESLIAKYHNILVYFTSKMIKPYVMDKNDTYLKALILSTYSKAIKTLTASLVMTTTLLSTLYLWFALLFFCVCIVFNLSIKLNTFSSIIMACF</sequence>
<comment type="caution">
    <text evidence="3">The sequence shown here is derived from an EMBL/GenBank/DDBJ whole genome shotgun (WGS) entry which is preliminary data.</text>
</comment>
<feature type="transmembrane region" description="Helical" evidence="2">
    <location>
        <begin position="180"/>
        <end position="199"/>
    </location>
</feature>
<keyword evidence="2" id="KW-0812">Transmembrane</keyword>
<feature type="transmembrane region" description="Helical" evidence="2">
    <location>
        <begin position="46"/>
        <end position="68"/>
    </location>
</feature>
<feature type="region of interest" description="Disordered" evidence="1">
    <location>
        <begin position="1"/>
        <end position="25"/>
    </location>
</feature>
<evidence type="ECO:0000256" key="2">
    <source>
        <dbReference type="SAM" id="Phobius"/>
    </source>
</evidence>